<keyword evidence="11" id="KW-1185">Reference proteome</keyword>
<dbReference type="Gene3D" id="3.40.50.360">
    <property type="match status" value="1"/>
</dbReference>
<dbReference type="InterPro" id="IPR050619">
    <property type="entry name" value="Flavodoxin"/>
</dbReference>
<dbReference type="InterPro" id="IPR001226">
    <property type="entry name" value="Flavodoxin_CS"/>
</dbReference>
<dbReference type="NCBIfam" id="TIGR01752">
    <property type="entry name" value="flav_long"/>
    <property type="match status" value="1"/>
</dbReference>
<organism evidence="10 11">
    <name type="scientific">Spartinivicinus marinus</name>
    <dbReference type="NCBI Taxonomy" id="2994442"/>
    <lineage>
        <taxon>Bacteria</taxon>
        <taxon>Pseudomonadati</taxon>
        <taxon>Pseudomonadota</taxon>
        <taxon>Gammaproteobacteria</taxon>
        <taxon>Oceanospirillales</taxon>
        <taxon>Zooshikellaceae</taxon>
        <taxon>Spartinivicinus</taxon>
    </lineage>
</organism>
<keyword evidence="7 8" id="KW-0249">Electron transport</keyword>
<comment type="cofactor">
    <cofactor evidence="1 8">
        <name>FMN</name>
        <dbReference type="ChEBI" id="CHEBI:58210"/>
    </cofactor>
</comment>
<evidence type="ECO:0000313" key="10">
    <source>
        <dbReference type="EMBL" id="NYZ65166.1"/>
    </source>
</evidence>
<proteinExistence type="inferred from homology"/>
<accession>A0A853ICR1</accession>
<evidence type="ECO:0000256" key="7">
    <source>
        <dbReference type="ARBA" id="ARBA00022982"/>
    </source>
</evidence>
<dbReference type="AlphaFoldDB" id="A0A853ICR1"/>
<dbReference type="GO" id="GO:0009055">
    <property type="term" value="F:electron transfer activity"/>
    <property type="evidence" value="ECO:0007669"/>
    <property type="project" value="UniProtKB-UniRule"/>
</dbReference>
<feature type="domain" description="Flavodoxin-like" evidence="9">
    <location>
        <begin position="4"/>
        <end position="167"/>
    </location>
</feature>
<evidence type="ECO:0000256" key="3">
    <source>
        <dbReference type="ARBA" id="ARBA00005267"/>
    </source>
</evidence>
<evidence type="ECO:0000256" key="5">
    <source>
        <dbReference type="ARBA" id="ARBA00022630"/>
    </source>
</evidence>
<dbReference type="RefSeq" id="WP_180567205.1">
    <property type="nucleotide sequence ID" value="NZ_JACCKB010000004.1"/>
</dbReference>
<dbReference type="EMBL" id="JACCKB010000004">
    <property type="protein sequence ID" value="NYZ65166.1"/>
    <property type="molecule type" value="Genomic_DNA"/>
</dbReference>
<comment type="caution">
    <text evidence="10">The sequence shown here is derived from an EMBL/GenBank/DDBJ whole genome shotgun (WGS) entry which is preliminary data.</text>
</comment>
<evidence type="ECO:0000256" key="1">
    <source>
        <dbReference type="ARBA" id="ARBA00001917"/>
    </source>
</evidence>
<comment type="similarity">
    <text evidence="3 8">Belongs to the flavodoxin family.</text>
</comment>
<evidence type="ECO:0000256" key="8">
    <source>
        <dbReference type="PIRNR" id="PIRNR038996"/>
    </source>
</evidence>
<dbReference type="GO" id="GO:0010181">
    <property type="term" value="F:FMN binding"/>
    <property type="evidence" value="ECO:0007669"/>
    <property type="project" value="UniProtKB-UniRule"/>
</dbReference>
<evidence type="ECO:0000256" key="6">
    <source>
        <dbReference type="ARBA" id="ARBA00022643"/>
    </source>
</evidence>
<dbReference type="InterPro" id="IPR029039">
    <property type="entry name" value="Flavoprotein-like_sf"/>
</dbReference>
<sequence>MLTIGLFYGSSLGNTEAVATKIQQGLAEVVEVVLHDIVESTPETFELYDFLIMGIPTWDFGELQSDYEDQWEMLEQVDFSGKVIALFGLGDQFGYADYFLDAMGALHQLVISQGGITVSEWPVSGYDFEASKALTEDGQHFVGLALDEDQQFELTDERIAGWLELIKEDFGLQTTDLAIG</sequence>
<dbReference type="PIRSF" id="PIRSF038996">
    <property type="entry name" value="FldA"/>
    <property type="match status" value="1"/>
</dbReference>
<keyword evidence="4 8" id="KW-0813">Transport</keyword>
<dbReference type="Proteomes" id="UP000569732">
    <property type="component" value="Unassembled WGS sequence"/>
</dbReference>
<reference evidence="10 11" key="1">
    <citation type="submission" date="2020-07" db="EMBL/GenBank/DDBJ databases">
        <title>Endozoicomonas sp. nov., isolated from sediment.</title>
        <authorList>
            <person name="Gu T."/>
        </authorList>
    </citation>
    <scope>NUCLEOTIDE SEQUENCE [LARGE SCALE GENOMIC DNA]</scope>
    <source>
        <strain evidence="10 11">SM1973</strain>
    </source>
</reference>
<protein>
    <recommendedName>
        <fullName evidence="8">Flavodoxin</fullName>
    </recommendedName>
</protein>
<name>A0A853ICR1_9GAMM</name>
<dbReference type="InterPro" id="IPR010086">
    <property type="entry name" value="Flavodoxin_lc"/>
</dbReference>
<dbReference type="PANTHER" id="PTHR42809:SF3">
    <property type="entry name" value="FLAVODOXIN 2"/>
    <property type="match status" value="1"/>
</dbReference>
<evidence type="ECO:0000259" key="9">
    <source>
        <dbReference type="PROSITE" id="PS50902"/>
    </source>
</evidence>
<evidence type="ECO:0000256" key="2">
    <source>
        <dbReference type="ARBA" id="ARBA00003297"/>
    </source>
</evidence>
<comment type="function">
    <text evidence="2 8">Low-potential electron donor to a number of redox enzymes.</text>
</comment>
<keyword evidence="6 8" id="KW-0288">FMN</keyword>
<evidence type="ECO:0000256" key="4">
    <source>
        <dbReference type="ARBA" id="ARBA00022448"/>
    </source>
</evidence>
<gene>
    <name evidence="10" type="ORF">H0A36_04035</name>
</gene>
<dbReference type="SUPFAM" id="SSF52218">
    <property type="entry name" value="Flavoproteins"/>
    <property type="match status" value="1"/>
</dbReference>
<dbReference type="PROSITE" id="PS50902">
    <property type="entry name" value="FLAVODOXIN_LIKE"/>
    <property type="match status" value="1"/>
</dbReference>
<dbReference type="InterPro" id="IPR008254">
    <property type="entry name" value="Flavodoxin/NO_synth"/>
</dbReference>
<keyword evidence="5 8" id="KW-0285">Flavoprotein</keyword>
<dbReference type="PROSITE" id="PS00201">
    <property type="entry name" value="FLAVODOXIN"/>
    <property type="match status" value="1"/>
</dbReference>
<dbReference type="Pfam" id="PF00258">
    <property type="entry name" value="Flavodoxin_1"/>
    <property type="match status" value="1"/>
</dbReference>
<dbReference type="PANTHER" id="PTHR42809">
    <property type="entry name" value="FLAVODOXIN 2"/>
    <property type="match status" value="1"/>
</dbReference>
<evidence type="ECO:0000313" key="11">
    <source>
        <dbReference type="Proteomes" id="UP000569732"/>
    </source>
</evidence>